<dbReference type="Proteomes" id="UP000095649">
    <property type="component" value="Unassembled WGS sequence"/>
</dbReference>
<dbReference type="NCBIfam" id="TIGR03299">
    <property type="entry name" value="LGT_TIGR03299"/>
    <property type="match status" value="1"/>
</dbReference>
<name>A0A173S551_9FIRM</name>
<gene>
    <name evidence="1" type="ORF">ERS852582_00838</name>
</gene>
<accession>A0A173S551</accession>
<dbReference type="AlphaFoldDB" id="A0A173S551"/>
<dbReference type="Pfam" id="PF06067">
    <property type="entry name" value="DUF932"/>
    <property type="match status" value="1"/>
</dbReference>
<evidence type="ECO:0000313" key="1">
    <source>
        <dbReference type="EMBL" id="CUM85452.1"/>
    </source>
</evidence>
<organism evidence="1 2">
    <name type="scientific">Faecalibacterium prausnitzii</name>
    <dbReference type="NCBI Taxonomy" id="853"/>
    <lineage>
        <taxon>Bacteria</taxon>
        <taxon>Bacillati</taxon>
        <taxon>Bacillota</taxon>
        <taxon>Clostridia</taxon>
        <taxon>Eubacteriales</taxon>
        <taxon>Oscillospiraceae</taxon>
        <taxon>Faecalibacterium</taxon>
    </lineage>
</organism>
<dbReference type="EMBL" id="CYXN01000004">
    <property type="protein sequence ID" value="CUM85452.1"/>
    <property type="molecule type" value="Genomic_DNA"/>
</dbReference>
<dbReference type="InterPro" id="IPR017686">
    <property type="entry name" value="Phg/plasmid-like_prot"/>
</dbReference>
<dbReference type="RefSeq" id="WP_055185462.1">
    <property type="nucleotide sequence ID" value="NZ_CYXN01000004.1"/>
</dbReference>
<evidence type="ECO:0000313" key="2">
    <source>
        <dbReference type="Proteomes" id="UP000095649"/>
    </source>
</evidence>
<proteinExistence type="predicted"/>
<dbReference type="OrthoDB" id="576140at2"/>
<dbReference type="InterPro" id="IPR026325">
    <property type="entry name" value="DUF932"/>
</dbReference>
<sequence>MSANVETMFSVRETPWHGLGRIVMDAPASREALELAGLDWQVESRNIYSGTGAMIPGYRANVRSTDDAVLGVVSDRYRIVQNEEAFQFTDDLLGEGVTYETAGSLQGGKKVWMLAKLPEKYIIAGDEVTPYLVFFNSHDGSSGVKVAMTPVRVVCQNTLNLALGTAKRIWTARHTENVLLRVQDARETLQLANSYMGELGKGIHELTTIKLSDRKVQEFINEFFPVTEDMTDGQRKNNLRLQEDLKARYYNAPDLEWVGKNGWRFVNAVSDFATHADSLRKTRNYNENLFLRTAEGNPMIDKAYKMVLAAA</sequence>
<protein>
    <submittedName>
        <fullName evidence="1">Phage/plasmid-like protein</fullName>
    </submittedName>
</protein>
<reference evidence="1 2" key="1">
    <citation type="submission" date="2015-09" db="EMBL/GenBank/DDBJ databases">
        <authorList>
            <consortium name="Pathogen Informatics"/>
        </authorList>
    </citation>
    <scope>NUCLEOTIDE SEQUENCE [LARGE SCALE GENOMIC DNA]</scope>
    <source>
        <strain evidence="1 2">2789STDY5834970</strain>
    </source>
</reference>